<evidence type="ECO:0000313" key="3">
    <source>
        <dbReference type="Proteomes" id="UP000002490"/>
    </source>
</evidence>
<protein>
    <submittedName>
        <fullName evidence="2">Uncharacterized protein</fullName>
    </submittedName>
</protein>
<evidence type="ECO:0000256" key="1">
    <source>
        <dbReference type="SAM" id="MobiDB-lite"/>
    </source>
</evidence>
<reference evidence="2 3" key="1">
    <citation type="journal article" date="2002" name="J. Bacteriol.">
        <title>Genome sequence of Yersinia pestis KIM.</title>
        <authorList>
            <person name="Deng W."/>
            <person name="Burland V."/>
            <person name="Plunkett G.III."/>
            <person name="Boutin A."/>
            <person name="Mayhew G.F."/>
            <person name="Liss P."/>
            <person name="Perna N.T."/>
            <person name="Rose D.J."/>
            <person name="Mau B."/>
            <person name="Zhou S."/>
            <person name="Schwartz D.C."/>
            <person name="Fetherston J.D."/>
            <person name="Lindler L.E."/>
            <person name="Brubaker R.R."/>
            <person name="Plana G.V."/>
            <person name="Straley S.C."/>
            <person name="McDonough K.A."/>
            <person name="Nilles M.L."/>
            <person name="Matson J.S."/>
            <person name="Blattner F.R."/>
            <person name="Perry R.D."/>
        </authorList>
    </citation>
    <scope>NUCLEOTIDE SEQUENCE [LARGE SCALE GENOMIC DNA]</scope>
    <source>
        <strain evidence="3">KIM10+ / Biovar Mediaevalis</strain>
    </source>
</reference>
<evidence type="ECO:0000313" key="2">
    <source>
        <dbReference type="EMBL" id="AAM86449.1"/>
    </source>
</evidence>
<feature type="region of interest" description="Disordered" evidence="1">
    <location>
        <begin position="1"/>
        <end position="46"/>
    </location>
</feature>
<accession>Q74VK0</accession>
<accession>Q8CKT7</accession>
<sequence>MRDIPASEGGQEKQRNTYWQRRESADRKSAFKAQSPLPAQSNTPTPLHGCDDTFPALLASWHIPQGAMASKKCHNACCHPSVHTGYWRVCPMAYRGSGWKSKVQYSRLRNLSDSPSAGSCEQVK</sequence>
<name>Q8CKT7_YERPE</name>
<dbReference type="KEGG" id="ypk:y2899"/>
<feature type="compositionally biased region" description="Basic and acidic residues" evidence="1">
    <location>
        <begin position="1"/>
        <end position="29"/>
    </location>
</feature>
<dbReference type="DNASU" id="1147845"/>
<gene>
    <name evidence="2" type="ordered locus">y2899</name>
</gene>
<proteinExistence type="predicted"/>
<dbReference type="HOGENOM" id="CLU_2003047_0_0_6"/>
<dbReference type="Proteomes" id="UP000002490">
    <property type="component" value="Chromosome"/>
</dbReference>
<dbReference type="EMBL" id="AE009952">
    <property type="protein sequence ID" value="AAM86449.1"/>
    <property type="molecule type" value="Genomic_DNA"/>
</dbReference>
<dbReference type="AlphaFoldDB" id="Q8CKT7"/>
<organism evidence="2 3">
    <name type="scientific">Yersinia pestis</name>
    <dbReference type="NCBI Taxonomy" id="632"/>
    <lineage>
        <taxon>Bacteria</taxon>
        <taxon>Pseudomonadati</taxon>
        <taxon>Pseudomonadota</taxon>
        <taxon>Gammaproteobacteria</taxon>
        <taxon>Enterobacterales</taxon>
        <taxon>Yersiniaceae</taxon>
        <taxon>Yersinia</taxon>
    </lineage>
</organism>